<keyword evidence="1" id="KW-1133">Transmembrane helix</keyword>
<evidence type="ECO:0000313" key="3">
    <source>
        <dbReference type="Proteomes" id="UP001162480"/>
    </source>
</evidence>
<reference evidence="2" key="1">
    <citation type="submission" date="2023-08" db="EMBL/GenBank/DDBJ databases">
        <authorList>
            <person name="Alioto T."/>
            <person name="Alioto T."/>
            <person name="Gomez Garrido J."/>
        </authorList>
    </citation>
    <scope>NUCLEOTIDE SEQUENCE</scope>
</reference>
<dbReference type="Proteomes" id="UP001162480">
    <property type="component" value="Chromosome 3"/>
</dbReference>
<accession>A0AA36AN95</accession>
<evidence type="ECO:0000313" key="2">
    <source>
        <dbReference type="EMBL" id="CAI9719139.1"/>
    </source>
</evidence>
<feature type="transmembrane region" description="Helical" evidence="1">
    <location>
        <begin position="116"/>
        <end position="137"/>
    </location>
</feature>
<dbReference type="EMBL" id="OX597816">
    <property type="protein sequence ID" value="CAI9719139.1"/>
    <property type="molecule type" value="Genomic_DNA"/>
</dbReference>
<proteinExistence type="predicted"/>
<protein>
    <submittedName>
        <fullName evidence="2">Uncharacterized protein</fullName>
    </submittedName>
</protein>
<name>A0AA36AN95_OCTVU</name>
<keyword evidence="1" id="KW-0812">Transmembrane</keyword>
<evidence type="ECO:0000256" key="1">
    <source>
        <dbReference type="SAM" id="Phobius"/>
    </source>
</evidence>
<organism evidence="2 3">
    <name type="scientific">Octopus vulgaris</name>
    <name type="common">Common octopus</name>
    <dbReference type="NCBI Taxonomy" id="6645"/>
    <lineage>
        <taxon>Eukaryota</taxon>
        <taxon>Metazoa</taxon>
        <taxon>Spiralia</taxon>
        <taxon>Lophotrochozoa</taxon>
        <taxon>Mollusca</taxon>
        <taxon>Cephalopoda</taxon>
        <taxon>Coleoidea</taxon>
        <taxon>Octopodiformes</taxon>
        <taxon>Octopoda</taxon>
        <taxon>Incirrata</taxon>
        <taxon>Octopodidae</taxon>
        <taxon>Octopus</taxon>
    </lineage>
</organism>
<gene>
    <name evidence="2" type="ORF">OCTVUL_1B002237</name>
</gene>
<keyword evidence="1" id="KW-0472">Membrane</keyword>
<dbReference type="AlphaFoldDB" id="A0AA36AN95"/>
<feature type="transmembrane region" description="Helical" evidence="1">
    <location>
        <begin position="87"/>
        <end position="110"/>
    </location>
</feature>
<sequence>MSESDVVNANVVRHCNLVCEISRQRDNVEELKTKDGGKYYKQLNIKDQRVVGLNVTYDILQLTVVRDERIRNCCNKHYQKRTYVKSITVDMVVAVSAIVDLITVVIIVVVGVVKSNTGICGLVLAFGILIVLVDLGIGGGGGGDGGAIASNLSF</sequence>
<keyword evidence="3" id="KW-1185">Reference proteome</keyword>